<keyword evidence="3 5" id="KW-0472">Membrane</keyword>
<dbReference type="Proteomes" id="UP000004682">
    <property type="component" value="Unassembled WGS sequence"/>
</dbReference>
<dbReference type="EMBL" id="JH692062">
    <property type="protein sequence ID" value="EIP88773.1"/>
    <property type="molecule type" value="Genomic_DNA"/>
</dbReference>
<dbReference type="InterPro" id="IPR036257">
    <property type="entry name" value="Cyt_c_oxidase_su2_TM_sf"/>
</dbReference>
<evidence type="ECO:0000256" key="4">
    <source>
        <dbReference type="SAM" id="MobiDB-lite"/>
    </source>
</evidence>
<evidence type="ECO:0000256" key="1">
    <source>
        <dbReference type="ARBA" id="ARBA00004141"/>
    </source>
</evidence>
<protein>
    <submittedName>
        <fullName evidence="7">Ubiquinol oxidase, subunit II</fullName>
    </submittedName>
</protein>
<name>A0ABN0G8W6_9BURK</name>
<dbReference type="InterPro" id="IPR011759">
    <property type="entry name" value="Cyt_c_oxidase_su2_TM_dom"/>
</dbReference>
<feature type="transmembrane region" description="Helical" evidence="5">
    <location>
        <begin position="62"/>
        <end position="80"/>
    </location>
</feature>
<feature type="compositionally biased region" description="Basic and acidic residues" evidence="4">
    <location>
        <begin position="157"/>
        <end position="183"/>
    </location>
</feature>
<evidence type="ECO:0000259" key="6">
    <source>
        <dbReference type="PROSITE" id="PS50999"/>
    </source>
</evidence>
<gene>
    <name evidence="7" type="ORF">A33K_14873</name>
</gene>
<dbReference type="PROSITE" id="PS50999">
    <property type="entry name" value="COX2_TM"/>
    <property type="match status" value="1"/>
</dbReference>
<comment type="subcellular location">
    <subcellularLocation>
        <location evidence="1">Membrane</location>
        <topology evidence="1">Multi-pass membrane protein</topology>
    </subcellularLocation>
</comment>
<evidence type="ECO:0000256" key="2">
    <source>
        <dbReference type="ARBA" id="ARBA00022692"/>
    </source>
</evidence>
<evidence type="ECO:0000256" key="5">
    <source>
        <dbReference type="SAM" id="Phobius"/>
    </source>
</evidence>
<evidence type="ECO:0000313" key="7">
    <source>
        <dbReference type="EMBL" id="EIP88773.1"/>
    </source>
</evidence>
<keyword evidence="5" id="KW-1133">Transmembrane helix</keyword>
<feature type="region of interest" description="Disordered" evidence="4">
    <location>
        <begin position="156"/>
        <end position="183"/>
    </location>
</feature>
<evidence type="ECO:0000256" key="3">
    <source>
        <dbReference type="ARBA" id="ARBA00023136"/>
    </source>
</evidence>
<keyword evidence="2 5" id="KW-0812">Transmembrane</keyword>
<accession>A0ABN0G8W6</accession>
<evidence type="ECO:0000313" key="8">
    <source>
        <dbReference type="Proteomes" id="UP000004682"/>
    </source>
</evidence>
<dbReference type="Gene3D" id="1.10.287.90">
    <property type="match status" value="1"/>
</dbReference>
<sequence>MLDPKGAVGAAEKSLIATSTWAMLIVVVPVILLTLLFAWRYRASNRNATYAPKWAHSTAIEIVIWTVPSLIILFLGILTWQTTRALDPYRPLESSVKPINVEGVALDIARRVRRLGREGARIGRPARHDRIRPARAAERGAARALLLDGRFAALSQHHREVQQRPRPRPDGRRLSDEGVMHVR</sequence>
<proteinExistence type="predicted"/>
<organism evidence="7 8">
    <name type="scientific">Burkholderia humptydooensis MSMB43</name>
    <dbReference type="NCBI Taxonomy" id="441157"/>
    <lineage>
        <taxon>Bacteria</taxon>
        <taxon>Pseudomonadati</taxon>
        <taxon>Pseudomonadota</taxon>
        <taxon>Betaproteobacteria</taxon>
        <taxon>Burkholderiales</taxon>
        <taxon>Burkholderiaceae</taxon>
        <taxon>Burkholderia</taxon>
        <taxon>pseudomallei group</taxon>
    </lineage>
</organism>
<feature type="transmembrane region" description="Helical" evidence="5">
    <location>
        <begin position="20"/>
        <end position="41"/>
    </location>
</feature>
<dbReference type="SUPFAM" id="SSF81464">
    <property type="entry name" value="Cytochrome c oxidase subunit II-like, transmembrane region"/>
    <property type="match status" value="1"/>
</dbReference>
<keyword evidence="8" id="KW-1185">Reference proteome</keyword>
<feature type="domain" description="Cytochrome oxidase subunit II transmembrane region profile" evidence="6">
    <location>
        <begin position="1"/>
        <end position="90"/>
    </location>
</feature>
<reference evidence="8" key="1">
    <citation type="journal article" date="2012" name="J. Bacteriol.">
        <title>Revised Genome Sequence of Burkholderia thailandensis MSMB43 with Improved Annotation.</title>
        <authorList>
            <person name="Zhuo Y."/>
            <person name="Liu L."/>
            <person name="Wang Q."/>
            <person name="Liu X."/>
            <person name="Ren B."/>
            <person name="Liu M."/>
            <person name="Ni P."/>
            <person name="Cheng Y.Q."/>
            <person name="Zhang L."/>
        </authorList>
    </citation>
    <scope>NUCLEOTIDE SEQUENCE [LARGE SCALE GENOMIC DNA]</scope>
    <source>
        <strain evidence="8">MSMB43</strain>
    </source>
</reference>